<gene>
    <name evidence="1" type="ORF">IPOD504_LOCUS5817</name>
</gene>
<evidence type="ECO:0000313" key="2">
    <source>
        <dbReference type="Proteomes" id="UP000837857"/>
    </source>
</evidence>
<protein>
    <submittedName>
        <fullName evidence="1">Uncharacterized protein</fullName>
    </submittedName>
</protein>
<reference evidence="1" key="1">
    <citation type="submission" date="2022-03" db="EMBL/GenBank/DDBJ databases">
        <authorList>
            <person name="Martin H S."/>
        </authorList>
    </citation>
    <scope>NUCLEOTIDE SEQUENCE</scope>
</reference>
<feature type="non-terminal residue" evidence="1">
    <location>
        <position position="80"/>
    </location>
</feature>
<proteinExistence type="predicted"/>
<organism evidence="1 2">
    <name type="scientific">Iphiclides podalirius</name>
    <name type="common">scarce swallowtail</name>
    <dbReference type="NCBI Taxonomy" id="110791"/>
    <lineage>
        <taxon>Eukaryota</taxon>
        <taxon>Metazoa</taxon>
        <taxon>Ecdysozoa</taxon>
        <taxon>Arthropoda</taxon>
        <taxon>Hexapoda</taxon>
        <taxon>Insecta</taxon>
        <taxon>Pterygota</taxon>
        <taxon>Neoptera</taxon>
        <taxon>Endopterygota</taxon>
        <taxon>Lepidoptera</taxon>
        <taxon>Glossata</taxon>
        <taxon>Ditrysia</taxon>
        <taxon>Papilionoidea</taxon>
        <taxon>Papilionidae</taxon>
        <taxon>Papilioninae</taxon>
        <taxon>Iphiclides</taxon>
    </lineage>
</organism>
<keyword evidence="2" id="KW-1185">Reference proteome</keyword>
<accession>A0ABN8IAJ4</accession>
<dbReference type="EMBL" id="OW152829">
    <property type="protein sequence ID" value="CAH2047527.1"/>
    <property type="molecule type" value="Genomic_DNA"/>
</dbReference>
<sequence>MYGRVTLLYLRLGRSHGAIRRLRGTRGEAFEATGPADLFKGNPFARRQIAADVSADKPRLYNYNKINISIGRTSVSNVAN</sequence>
<evidence type="ECO:0000313" key="1">
    <source>
        <dbReference type="EMBL" id="CAH2047527.1"/>
    </source>
</evidence>
<dbReference type="Proteomes" id="UP000837857">
    <property type="component" value="Chromosome 17"/>
</dbReference>
<name>A0ABN8IAJ4_9NEOP</name>